<dbReference type="EMBL" id="SEOQ01001141">
    <property type="protein sequence ID" value="TFY53519.1"/>
    <property type="molecule type" value="Genomic_DNA"/>
</dbReference>
<proteinExistence type="predicted"/>
<accession>A0A4Y9XY71</accession>
<gene>
    <name evidence="3" type="ORF">EVG20_g10078</name>
</gene>
<evidence type="ECO:0000256" key="1">
    <source>
        <dbReference type="SAM" id="MobiDB-lite"/>
    </source>
</evidence>
<evidence type="ECO:0000256" key="2">
    <source>
        <dbReference type="SAM" id="Phobius"/>
    </source>
</evidence>
<feature type="non-terminal residue" evidence="3">
    <location>
        <position position="319"/>
    </location>
</feature>
<keyword evidence="2" id="KW-1133">Transmembrane helix</keyword>
<protein>
    <submittedName>
        <fullName evidence="3">Uncharacterized protein</fullName>
    </submittedName>
</protein>
<feature type="compositionally biased region" description="Polar residues" evidence="1">
    <location>
        <begin position="1"/>
        <end position="30"/>
    </location>
</feature>
<feature type="transmembrane region" description="Helical" evidence="2">
    <location>
        <begin position="48"/>
        <end position="69"/>
    </location>
</feature>
<comment type="caution">
    <text evidence="3">The sequence shown here is derived from an EMBL/GenBank/DDBJ whole genome shotgun (WGS) entry which is preliminary data.</text>
</comment>
<organism evidence="3 4">
    <name type="scientific">Dentipellis fragilis</name>
    <dbReference type="NCBI Taxonomy" id="205917"/>
    <lineage>
        <taxon>Eukaryota</taxon>
        <taxon>Fungi</taxon>
        <taxon>Dikarya</taxon>
        <taxon>Basidiomycota</taxon>
        <taxon>Agaricomycotina</taxon>
        <taxon>Agaricomycetes</taxon>
        <taxon>Russulales</taxon>
        <taxon>Hericiaceae</taxon>
        <taxon>Dentipellis</taxon>
    </lineage>
</organism>
<feature type="region of interest" description="Disordered" evidence="1">
    <location>
        <begin position="1"/>
        <end position="33"/>
    </location>
</feature>
<keyword evidence="2" id="KW-0472">Membrane</keyword>
<sequence length="319" mass="35668">MTPTRYPGQSTDRTTRYLSSSGPNPDSKQPGTVPVADKARHIRTMSTALYLDLPTLYWLFAVLCLGVLWPSSGHSMAVSAPHYMWTMRARRLGGIVRSSLGPCRFDKRDELHESTMKVITISVPHFALIPHIPVLKLTANHAAITQETGDAFRNILKQVDRVGLFTLNYHELSPADAGINHLRRNVPQRMKYAESIILEVQSRDGLQGLLNRSTGPAPKLEHLSLEYGKSDAVVCAPKDFLADSAPRLEQLELENCSILWTSSLFKNLSILEVTFPLIDGPHPLPMLFDLFNALHQHESLEHLLLSGALPVFKEADHKW</sequence>
<keyword evidence="4" id="KW-1185">Reference proteome</keyword>
<evidence type="ECO:0000313" key="4">
    <source>
        <dbReference type="Proteomes" id="UP000298327"/>
    </source>
</evidence>
<reference evidence="3 4" key="1">
    <citation type="submission" date="2019-02" db="EMBL/GenBank/DDBJ databases">
        <title>Genome sequencing of the rare red list fungi Dentipellis fragilis.</title>
        <authorList>
            <person name="Buettner E."/>
            <person name="Kellner H."/>
        </authorList>
    </citation>
    <scope>NUCLEOTIDE SEQUENCE [LARGE SCALE GENOMIC DNA]</scope>
    <source>
        <strain evidence="3 4">DSM 105465</strain>
    </source>
</reference>
<dbReference type="Proteomes" id="UP000298327">
    <property type="component" value="Unassembled WGS sequence"/>
</dbReference>
<evidence type="ECO:0000313" key="3">
    <source>
        <dbReference type="EMBL" id="TFY53519.1"/>
    </source>
</evidence>
<dbReference type="OrthoDB" id="10531331at2759"/>
<keyword evidence="2" id="KW-0812">Transmembrane</keyword>
<dbReference type="AlphaFoldDB" id="A0A4Y9XY71"/>
<name>A0A4Y9XY71_9AGAM</name>